<sequence length="451" mass="50876">MASTYSIEPVNTSLQGNIPPKDAQIAESLWTNAFWHSPLKSTYDHRKLIFVLRTFENVLSVFGPNWHRMSTRTGKYRPFDMNMPFTIPALKFSTCETDPPLTVFGKLSAQTAARTLRNQLFKTSFIVCAPSLRSVQTACIFAEVMEAQVYILEELTEPEIILQHGSKIITFGKYLSVEQLRECGFKVQGSEVVNEVRNNLSAPVLALLPPRLNQVRNVRHIRQVHNGLPPEPATLADINFPEAETVTFVRDEFGDMDLGWPFKTFLELFSTEKGPKIKVGKKLRLNERHAPNEEESDLGIMVRISRALRELTSQSPKGPALIIGDALVLKIANSISSLPEGYTDPLNAKPFIVPSFESFNEDEIEMDRYDFTQLDEYFPFGTMNIFLREKEDEDETTVLRIPFSMPKLTVCPGSDEKEKDRELKATKPENVLSIQQIGAVSVNSGSEISIN</sequence>
<organism evidence="1 2">
    <name type="scientific">Panagrolaimus sp. ES5</name>
    <dbReference type="NCBI Taxonomy" id="591445"/>
    <lineage>
        <taxon>Eukaryota</taxon>
        <taxon>Metazoa</taxon>
        <taxon>Ecdysozoa</taxon>
        <taxon>Nematoda</taxon>
        <taxon>Chromadorea</taxon>
        <taxon>Rhabditida</taxon>
        <taxon>Tylenchina</taxon>
        <taxon>Panagrolaimomorpha</taxon>
        <taxon>Panagrolaimoidea</taxon>
        <taxon>Panagrolaimidae</taxon>
        <taxon>Panagrolaimus</taxon>
    </lineage>
</organism>
<proteinExistence type="predicted"/>
<reference evidence="2" key="1">
    <citation type="submission" date="2022-11" db="UniProtKB">
        <authorList>
            <consortium name="WormBaseParasite"/>
        </authorList>
    </citation>
    <scope>IDENTIFICATION</scope>
</reference>
<evidence type="ECO:0000313" key="1">
    <source>
        <dbReference type="Proteomes" id="UP000887579"/>
    </source>
</evidence>
<evidence type="ECO:0000313" key="2">
    <source>
        <dbReference type="WBParaSite" id="ES5_v2.g20635.t1"/>
    </source>
</evidence>
<accession>A0AC34FTC0</accession>
<protein>
    <submittedName>
        <fullName evidence="2">Uncharacterized protein</fullName>
    </submittedName>
</protein>
<dbReference type="WBParaSite" id="ES5_v2.g20635.t1">
    <property type="protein sequence ID" value="ES5_v2.g20635.t1"/>
    <property type="gene ID" value="ES5_v2.g20635"/>
</dbReference>
<name>A0AC34FTC0_9BILA</name>
<dbReference type="Proteomes" id="UP000887579">
    <property type="component" value="Unplaced"/>
</dbReference>